<dbReference type="Proteomes" id="UP000241818">
    <property type="component" value="Unassembled WGS sequence"/>
</dbReference>
<dbReference type="EMBL" id="KZ679009">
    <property type="protein sequence ID" value="PSS22528.1"/>
    <property type="molecule type" value="Genomic_DNA"/>
</dbReference>
<dbReference type="InParanoid" id="A0A2T3B716"/>
<name>A0A2T3B716_AMORE</name>
<feature type="region of interest" description="Disordered" evidence="1">
    <location>
        <begin position="106"/>
        <end position="185"/>
    </location>
</feature>
<accession>A0A2T3B716</accession>
<keyword evidence="3" id="KW-1185">Reference proteome</keyword>
<dbReference type="STRING" id="857342.A0A2T3B716"/>
<dbReference type="PANTHER" id="PTHR14742">
    <property type="entry name" value="RIBONUCLEASE P SUBUNIT P21"/>
    <property type="match status" value="1"/>
</dbReference>
<dbReference type="GO" id="GO:0005655">
    <property type="term" value="C:nucleolar ribonuclease P complex"/>
    <property type="evidence" value="ECO:0007669"/>
    <property type="project" value="TreeGrafter"/>
</dbReference>
<evidence type="ECO:0000313" key="2">
    <source>
        <dbReference type="EMBL" id="PSS22528.1"/>
    </source>
</evidence>
<gene>
    <name evidence="2" type="ORF">M430DRAFT_18076</name>
</gene>
<dbReference type="RefSeq" id="XP_024722683.1">
    <property type="nucleotide sequence ID" value="XM_024863789.1"/>
</dbReference>
<dbReference type="GeneID" id="36571870"/>
<proteinExistence type="predicted"/>
<organism evidence="2 3">
    <name type="scientific">Amorphotheca resinae ATCC 22711</name>
    <dbReference type="NCBI Taxonomy" id="857342"/>
    <lineage>
        <taxon>Eukaryota</taxon>
        <taxon>Fungi</taxon>
        <taxon>Dikarya</taxon>
        <taxon>Ascomycota</taxon>
        <taxon>Pezizomycotina</taxon>
        <taxon>Leotiomycetes</taxon>
        <taxon>Helotiales</taxon>
        <taxon>Amorphothecaceae</taxon>
        <taxon>Amorphotheca</taxon>
    </lineage>
</organism>
<reference evidence="2 3" key="1">
    <citation type="journal article" date="2018" name="New Phytol.">
        <title>Comparative genomics and transcriptomics depict ericoid mycorrhizal fungi as versatile saprotrophs and plant mutualists.</title>
        <authorList>
            <person name="Martino E."/>
            <person name="Morin E."/>
            <person name="Grelet G.A."/>
            <person name="Kuo A."/>
            <person name="Kohler A."/>
            <person name="Daghino S."/>
            <person name="Barry K.W."/>
            <person name="Cichocki N."/>
            <person name="Clum A."/>
            <person name="Dockter R.B."/>
            <person name="Hainaut M."/>
            <person name="Kuo R.C."/>
            <person name="LaButti K."/>
            <person name="Lindahl B.D."/>
            <person name="Lindquist E.A."/>
            <person name="Lipzen A."/>
            <person name="Khouja H.R."/>
            <person name="Magnuson J."/>
            <person name="Murat C."/>
            <person name="Ohm R.A."/>
            <person name="Singer S.W."/>
            <person name="Spatafora J.W."/>
            <person name="Wang M."/>
            <person name="Veneault-Fourrey C."/>
            <person name="Henrissat B."/>
            <person name="Grigoriev I.V."/>
            <person name="Martin F.M."/>
            <person name="Perotto S."/>
        </authorList>
    </citation>
    <scope>NUCLEOTIDE SEQUENCE [LARGE SCALE GENOMIC DNA]</scope>
    <source>
        <strain evidence="2 3">ATCC 22711</strain>
    </source>
</reference>
<dbReference type="Gene3D" id="6.20.50.20">
    <property type="match status" value="1"/>
</dbReference>
<dbReference type="InterPro" id="IPR007175">
    <property type="entry name" value="Rpr2/Snm1/Rpp21"/>
</dbReference>
<protein>
    <submittedName>
        <fullName evidence="2">Uncharacterized protein</fullName>
    </submittedName>
</protein>
<feature type="compositionally biased region" description="Polar residues" evidence="1">
    <location>
        <begin position="121"/>
        <end position="154"/>
    </location>
</feature>
<dbReference type="Pfam" id="PF04032">
    <property type="entry name" value="Rpr2"/>
    <property type="match status" value="1"/>
</dbReference>
<dbReference type="GO" id="GO:0008033">
    <property type="term" value="P:tRNA processing"/>
    <property type="evidence" value="ECO:0007669"/>
    <property type="project" value="TreeGrafter"/>
</dbReference>
<sequence length="195" mass="21546">MESSELSARLRFLNDSAHLLATTTPATSKYLMSRYHSLMFERELEQSDAQRRRACGACGTIMILGWEATLQMESRRPRRKNSSQKRDVQTPSKAIVYKCESCSRITRFNTPPPAPRRKIGSSRTKSSLGTGVPTPSQAKEANPNTGVAPSTNSSSRKRAKTRKQSGLEAILARKKASEASTSGFGLDLMDFMKKA</sequence>
<dbReference type="PANTHER" id="PTHR14742:SF3">
    <property type="entry name" value="RIBONUCLEASE MRP PROTEIN SUBUNIT SNM1"/>
    <property type="match status" value="1"/>
</dbReference>
<evidence type="ECO:0000313" key="3">
    <source>
        <dbReference type="Proteomes" id="UP000241818"/>
    </source>
</evidence>
<dbReference type="OrthoDB" id="438080at2759"/>
<evidence type="ECO:0000256" key="1">
    <source>
        <dbReference type="SAM" id="MobiDB-lite"/>
    </source>
</evidence>
<dbReference type="AlphaFoldDB" id="A0A2T3B716"/>